<sequence>MERTVIKTMSRFISKKDIRVAIVVILLSQSEKEGLSFMASHYPVPDMHRAGPGFQGTETLQADFGHTYV</sequence>
<dbReference type="Proteomes" id="UP000248066">
    <property type="component" value="Unassembled WGS sequence"/>
</dbReference>
<protein>
    <submittedName>
        <fullName evidence="1">Uncharacterized protein</fullName>
    </submittedName>
</protein>
<evidence type="ECO:0000313" key="1">
    <source>
        <dbReference type="EMBL" id="PYZ97822.1"/>
    </source>
</evidence>
<dbReference type="AlphaFoldDB" id="A0A2W0HL52"/>
<organism evidence="1 2">
    <name type="scientific">Alteribacter lacisalsi</name>
    <dbReference type="NCBI Taxonomy" id="2045244"/>
    <lineage>
        <taxon>Bacteria</taxon>
        <taxon>Bacillati</taxon>
        <taxon>Bacillota</taxon>
        <taxon>Bacilli</taxon>
        <taxon>Bacillales</taxon>
        <taxon>Bacillaceae</taxon>
        <taxon>Alteribacter</taxon>
    </lineage>
</organism>
<reference evidence="1 2" key="1">
    <citation type="submission" date="2017-10" db="EMBL/GenBank/DDBJ databases">
        <title>Bacillus sp. nov., a halophilic bacterium isolated from a Yangshapao Lake.</title>
        <authorList>
            <person name="Wang H."/>
        </authorList>
    </citation>
    <scope>NUCLEOTIDE SEQUENCE [LARGE SCALE GENOMIC DNA]</scope>
    <source>
        <strain evidence="1 2">YSP-3</strain>
    </source>
</reference>
<comment type="caution">
    <text evidence="1">The sequence shown here is derived from an EMBL/GenBank/DDBJ whole genome shotgun (WGS) entry which is preliminary data.</text>
</comment>
<proteinExistence type="predicted"/>
<dbReference type="EMBL" id="PDOF01000001">
    <property type="protein sequence ID" value="PYZ97822.1"/>
    <property type="molecule type" value="Genomic_DNA"/>
</dbReference>
<evidence type="ECO:0000313" key="2">
    <source>
        <dbReference type="Proteomes" id="UP000248066"/>
    </source>
</evidence>
<name>A0A2W0HL52_9BACI</name>
<accession>A0A2W0HL52</accession>
<keyword evidence="2" id="KW-1185">Reference proteome</keyword>
<gene>
    <name evidence="1" type="ORF">CR205_04295</name>
</gene>